<dbReference type="PANTHER" id="PTHR44757:SF2">
    <property type="entry name" value="BIOFILM ARCHITECTURE MAINTENANCE PROTEIN MBAA"/>
    <property type="match status" value="1"/>
</dbReference>
<dbReference type="Pfam" id="PF08448">
    <property type="entry name" value="PAS_4"/>
    <property type="match status" value="1"/>
</dbReference>
<evidence type="ECO:0000313" key="5">
    <source>
        <dbReference type="Proteomes" id="UP000632828"/>
    </source>
</evidence>
<feature type="domain" description="PAS" evidence="1">
    <location>
        <begin position="132"/>
        <end position="206"/>
    </location>
</feature>
<dbReference type="SMART" id="SM00091">
    <property type="entry name" value="PAS"/>
    <property type="match status" value="2"/>
</dbReference>
<protein>
    <submittedName>
        <fullName evidence="4">Diguanylate cyclase</fullName>
    </submittedName>
</protein>
<organism evidence="4 5">
    <name type="scientific">Pelovirga terrestris</name>
    <dbReference type="NCBI Taxonomy" id="2771352"/>
    <lineage>
        <taxon>Bacteria</taxon>
        <taxon>Pseudomonadati</taxon>
        <taxon>Thermodesulfobacteriota</taxon>
        <taxon>Desulfuromonadia</taxon>
        <taxon>Geobacterales</taxon>
        <taxon>Geobacteraceae</taxon>
        <taxon>Pelovirga</taxon>
    </lineage>
</organism>
<dbReference type="AlphaFoldDB" id="A0A8J6QSA9"/>
<reference evidence="4" key="1">
    <citation type="submission" date="2020-09" db="EMBL/GenBank/DDBJ databases">
        <title>Pelobacter alkaliphilus sp. nov., a novel anaerobic arsenate-reducing bacterium from terrestrial mud volcano.</title>
        <authorList>
            <person name="Khomyakova M.A."/>
            <person name="Merkel A.Y."/>
            <person name="Slobodkin A.I."/>
        </authorList>
    </citation>
    <scope>NUCLEOTIDE SEQUENCE</scope>
    <source>
        <strain evidence="4">M08fum</strain>
    </source>
</reference>
<evidence type="ECO:0000259" key="3">
    <source>
        <dbReference type="PROSITE" id="PS50887"/>
    </source>
</evidence>
<name>A0A8J6QSA9_9BACT</name>
<sequence length="415" mass="46503">MHDARQQLAAIMDISREAILILDSRDFTVYVANHRAEKLFCCTDRELKGKPFYELVSAHQVAGLKMLLEELAAGRSPTKQATQHFYRKDKVDFRGDMVIRSLTDAAGDCQGMMVSIKDVTERLAAEEQLKRMEKNYWEIFNSTNDALFVHDAYTGAILEANKTVETLYGYSREEVFVKNLQDLSAGVAPYSLNEGIAQIRKAVEGGPQTCEWLSKKKDGELFWTEITMIASRIGGEGRVLAVVRDIGDRKEMERHLQYLSAHDSLTGLYNRMYFEAEFKRIVDEKAYPFSIIVADLDGLKQVNDSLGHVAGDELIKSAASLLSHVVRGDDLVARLGGDEFIIVLTETDEEAAQMLMERIRAVERSMQAGDGSERVRFSLGSATARSAGEVGDVFSLADARMYEDKAQRKRQKSTA</sequence>
<feature type="domain" description="PAC" evidence="2">
    <location>
        <begin position="79"/>
        <end position="131"/>
    </location>
</feature>
<keyword evidence="5" id="KW-1185">Reference proteome</keyword>
<gene>
    <name evidence="4" type="ORF">ICT70_12805</name>
</gene>
<feature type="domain" description="GGDEF" evidence="3">
    <location>
        <begin position="287"/>
        <end position="415"/>
    </location>
</feature>
<dbReference type="InterPro" id="IPR000014">
    <property type="entry name" value="PAS"/>
</dbReference>
<dbReference type="PROSITE" id="PS50113">
    <property type="entry name" value="PAC"/>
    <property type="match status" value="2"/>
</dbReference>
<dbReference type="Gene3D" id="3.30.70.270">
    <property type="match status" value="1"/>
</dbReference>
<dbReference type="EMBL" id="JACWUN010000016">
    <property type="protein sequence ID" value="MBD1401543.1"/>
    <property type="molecule type" value="Genomic_DNA"/>
</dbReference>
<dbReference type="InterPro" id="IPR052155">
    <property type="entry name" value="Biofilm_reg_signaling"/>
</dbReference>
<feature type="domain" description="PAC" evidence="2">
    <location>
        <begin position="208"/>
        <end position="258"/>
    </location>
</feature>
<dbReference type="SUPFAM" id="SSF55785">
    <property type="entry name" value="PYP-like sensor domain (PAS domain)"/>
    <property type="match status" value="2"/>
</dbReference>
<dbReference type="InterPro" id="IPR029787">
    <property type="entry name" value="Nucleotide_cyclase"/>
</dbReference>
<dbReference type="InterPro" id="IPR000160">
    <property type="entry name" value="GGDEF_dom"/>
</dbReference>
<dbReference type="InterPro" id="IPR013656">
    <property type="entry name" value="PAS_4"/>
</dbReference>
<dbReference type="CDD" id="cd00130">
    <property type="entry name" value="PAS"/>
    <property type="match status" value="2"/>
</dbReference>
<dbReference type="Proteomes" id="UP000632828">
    <property type="component" value="Unassembled WGS sequence"/>
</dbReference>
<dbReference type="PROSITE" id="PS50887">
    <property type="entry name" value="GGDEF"/>
    <property type="match status" value="1"/>
</dbReference>
<dbReference type="CDD" id="cd01949">
    <property type="entry name" value="GGDEF"/>
    <property type="match status" value="1"/>
</dbReference>
<dbReference type="RefSeq" id="WP_191157258.1">
    <property type="nucleotide sequence ID" value="NZ_JACWUN010000016.1"/>
</dbReference>
<dbReference type="InterPro" id="IPR043128">
    <property type="entry name" value="Rev_trsase/Diguanyl_cyclase"/>
</dbReference>
<dbReference type="NCBIfam" id="TIGR00229">
    <property type="entry name" value="sensory_box"/>
    <property type="match status" value="2"/>
</dbReference>
<dbReference type="SMART" id="SM00267">
    <property type="entry name" value="GGDEF"/>
    <property type="match status" value="1"/>
</dbReference>
<evidence type="ECO:0000259" key="1">
    <source>
        <dbReference type="PROSITE" id="PS50112"/>
    </source>
</evidence>
<evidence type="ECO:0000259" key="2">
    <source>
        <dbReference type="PROSITE" id="PS50113"/>
    </source>
</evidence>
<dbReference type="Pfam" id="PF00990">
    <property type="entry name" value="GGDEF"/>
    <property type="match status" value="1"/>
</dbReference>
<dbReference type="NCBIfam" id="TIGR00254">
    <property type="entry name" value="GGDEF"/>
    <property type="match status" value="1"/>
</dbReference>
<dbReference type="PANTHER" id="PTHR44757">
    <property type="entry name" value="DIGUANYLATE CYCLASE DGCP"/>
    <property type="match status" value="1"/>
</dbReference>
<evidence type="ECO:0000313" key="4">
    <source>
        <dbReference type="EMBL" id="MBD1401543.1"/>
    </source>
</evidence>
<dbReference type="Pfam" id="PF13426">
    <property type="entry name" value="PAS_9"/>
    <property type="match status" value="1"/>
</dbReference>
<dbReference type="PROSITE" id="PS50112">
    <property type="entry name" value="PAS"/>
    <property type="match status" value="1"/>
</dbReference>
<dbReference type="InterPro" id="IPR035965">
    <property type="entry name" value="PAS-like_dom_sf"/>
</dbReference>
<accession>A0A8J6QSA9</accession>
<dbReference type="InterPro" id="IPR000700">
    <property type="entry name" value="PAS-assoc_C"/>
</dbReference>
<proteinExistence type="predicted"/>
<comment type="caution">
    <text evidence="4">The sequence shown here is derived from an EMBL/GenBank/DDBJ whole genome shotgun (WGS) entry which is preliminary data.</text>
</comment>
<dbReference type="Gene3D" id="3.30.450.20">
    <property type="entry name" value="PAS domain"/>
    <property type="match status" value="2"/>
</dbReference>
<dbReference type="SUPFAM" id="SSF55073">
    <property type="entry name" value="Nucleotide cyclase"/>
    <property type="match status" value="1"/>
</dbReference>